<reference evidence="2 3" key="1">
    <citation type="journal article" date="2016" name="Syst. Appl. Microbiol.">
        <title>Pararhizobium polonicum sp. nov. isolated from tumors on stone fruit rootstocks.</title>
        <authorList>
            <person name="Pulawska J."/>
            <person name="Kuzmanovic N."/>
            <person name="Willems A."/>
            <person name="Pothier J.F."/>
        </authorList>
    </citation>
    <scope>NUCLEOTIDE SEQUENCE [LARGE SCALE GENOMIC DNA]</scope>
    <source>
        <strain evidence="2 3">F5.1</strain>
    </source>
</reference>
<dbReference type="Gene3D" id="1.10.530.10">
    <property type="match status" value="1"/>
</dbReference>
<dbReference type="InterPro" id="IPR023346">
    <property type="entry name" value="Lysozyme-like_dom_sf"/>
</dbReference>
<accession>A0A1C7P470</accession>
<protein>
    <submittedName>
        <fullName evidence="2">Chitinase</fullName>
    </submittedName>
</protein>
<dbReference type="GO" id="GO:0006032">
    <property type="term" value="P:chitin catabolic process"/>
    <property type="evidence" value="ECO:0007669"/>
    <property type="project" value="InterPro"/>
</dbReference>
<dbReference type="SUPFAM" id="SSF53955">
    <property type="entry name" value="Lysozyme-like"/>
    <property type="match status" value="1"/>
</dbReference>
<dbReference type="STRING" id="1612624.ADU59_06415"/>
<dbReference type="Proteomes" id="UP000093111">
    <property type="component" value="Unassembled WGS sequence"/>
</dbReference>
<feature type="domain" description="Glycoside hydrolase family 19 catalytic" evidence="1">
    <location>
        <begin position="109"/>
        <end position="150"/>
    </location>
</feature>
<evidence type="ECO:0000313" key="2">
    <source>
        <dbReference type="EMBL" id="OBZ96011.1"/>
    </source>
</evidence>
<dbReference type="Pfam" id="PF00182">
    <property type="entry name" value="Glyco_hydro_19"/>
    <property type="match status" value="1"/>
</dbReference>
<dbReference type="EMBL" id="LGLV01000005">
    <property type="protein sequence ID" value="OBZ96011.1"/>
    <property type="molecule type" value="Genomic_DNA"/>
</dbReference>
<gene>
    <name evidence="2" type="ORF">ADU59_06415</name>
</gene>
<dbReference type="GO" id="GO:0004568">
    <property type="term" value="F:chitinase activity"/>
    <property type="evidence" value="ECO:0007669"/>
    <property type="project" value="InterPro"/>
</dbReference>
<dbReference type="OrthoDB" id="3078754at2"/>
<organism evidence="2 3">
    <name type="scientific">Pararhizobium polonicum</name>
    <dbReference type="NCBI Taxonomy" id="1612624"/>
    <lineage>
        <taxon>Bacteria</taxon>
        <taxon>Pseudomonadati</taxon>
        <taxon>Pseudomonadota</taxon>
        <taxon>Alphaproteobacteria</taxon>
        <taxon>Hyphomicrobiales</taxon>
        <taxon>Rhizobiaceae</taxon>
        <taxon>Rhizobium/Agrobacterium group</taxon>
        <taxon>Pararhizobium</taxon>
    </lineage>
</organism>
<sequence length="214" mass="23686">MTFDRTIFFKTVRSSLFDGTLRQGQVEGITAILDRWARTPATAVRPMPAMADRRWLAYMLATAHHETGRTMQPVRETFAASDDRAIAILDAAFRRGRLPSVSVPYWRRDADGKSWLGRGLVQLTHRANYEKMTAATGIDLVARPDLAMELAVSVDILFAGMESGAFTGRKLGDYFSATKEDWTGARRIINGRDRAALVAGYGKRYLAAILQAGG</sequence>
<dbReference type="RefSeq" id="WP_068952875.1">
    <property type="nucleotide sequence ID" value="NZ_LGLV01000005.1"/>
</dbReference>
<proteinExistence type="predicted"/>
<keyword evidence="3" id="KW-1185">Reference proteome</keyword>
<name>A0A1C7P470_9HYPH</name>
<evidence type="ECO:0000259" key="1">
    <source>
        <dbReference type="Pfam" id="PF00182"/>
    </source>
</evidence>
<dbReference type="PATRIC" id="fig|1612624.7.peg.1347"/>
<comment type="caution">
    <text evidence="2">The sequence shown here is derived from an EMBL/GenBank/DDBJ whole genome shotgun (WGS) entry which is preliminary data.</text>
</comment>
<dbReference type="GO" id="GO:0016998">
    <property type="term" value="P:cell wall macromolecule catabolic process"/>
    <property type="evidence" value="ECO:0007669"/>
    <property type="project" value="InterPro"/>
</dbReference>
<dbReference type="AlphaFoldDB" id="A0A1C7P470"/>
<evidence type="ECO:0000313" key="3">
    <source>
        <dbReference type="Proteomes" id="UP000093111"/>
    </source>
</evidence>
<dbReference type="InterPro" id="IPR000726">
    <property type="entry name" value="Glyco_hydro_19_cat"/>
</dbReference>